<dbReference type="Pfam" id="PF02518">
    <property type="entry name" value="HATPase_c"/>
    <property type="match status" value="1"/>
</dbReference>
<keyword evidence="4" id="KW-0808">Transferase</keyword>
<dbReference type="PROSITE" id="PS50113">
    <property type="entry name" value="PAC"/>
    <property type="match status" value="1"/>
</dbReference>
<dbReference type="Proteomes" id="UP000033101">
    <property type="component" value="Chromosome"/>
</dbReference>
<dbReference type="PROSITE" id="PS50109">
    <property type="entry name" value="HIS_KIN"/>
    <property type="match status" value="1"/>
</dbReference>
<proteinExistence type="predicted"/>
<accession>A0A0E3SDX5</accession>
<dbReference type="EMBL" id="CP009516">
    <property type="protein sequence ID" value="AKB79086.1"/>
    <property type="molecule type" value="Genomic_DNA"/>
</dbReference>
<dbReference type="PROSITE" id="PS50112">
    <property type="entry name" value="PAS"/>
    <property type="match status" value="1"/>
</dbReference>
<dbReference type="GO" id="GO:0016301">
    <property type="term" value="F:kinase activity"/>
    <property type="evidence" value="ECO:0007669"/>
    <property type="project" value="UniProtKB-KW"/>
</dbReference>
<evidence type="ECO:0000259" key="2">
    <source>
        <dbReference type="PROSITE" id="PS50112"/>
    </source>
</evidence>
<dbReference type="OrthoDB" id="8127at2157"/>
<dbReference type="NCBIfam" id="TIGR00229">
    <property type="entry name" value="sensory_box"/>
    <property type="match status" value="1"/>
</dbReference>
<dbReference type="PANTHER" id="PTHR43065:SF23">
    <property type="entry name" value="SENSOR HISTIDINE KINASE PDTAS"/>
    <property type="match status" value="1"/>
</dbReference>
<feature type="domain" description="PAC" evidence="3">
    <location>
        <begin position="151"/>
        <end position="203"/>
    </location>
</feature>
<dbReference type="STRING" id="1434110.MSHOH_2603"/>
<dbReference type="CDD" id="cd00130">
    <property type="entry name" value="PAS"/>
    <property type="match status" value="1"/>
</dbReference>
<dbReference type="InterPro" id="IPR013655">
    <property type="entry name" value="PAS_fold_3"/>
</dbReference>
<reference evidence="4 5" key="1">
    <citation type="submission" date="2014-07" db="EMBL/GenBank/DDBJ databases">
        <title>Methanogenic archaea and the global carbon cycle.</title>
        <authorList>
            <person name="Henriksen J.R."/>
            <person name="Luke J."/>
            <person name="Reinhart S."/>
            <person name="Benedict M.N."/>
            <person name="Youngblut N.D."/>
            <person name="Metcalf M.E."/>
            <person name="Whitaker R.J."/>
            <person name="Metcalf W.W."/>
        </authorList>
    </citation>
    <scope>NUCLEOTIDE SEQUENCE [LARGE SCALE GENOMIC DNA]</scope>
    <source>
        <strain evidence="4 5">HB-1</strain>
    </source>
</reference>
<evidence type="ECO:0000259" key="3">
    <source>
        <dbReference type="PROSITE" id="PS50113"/>
    </source>
</evidence>
<keyword evidence="5" id="KW-1185">Reference proteome</keyword>
<dbReference type="PATRIC" id="fig|1434110.4.peg.3346"/>
<feature type="domain" description="PAS" evidence="2">
    <location>
        <begin position="91"/>
        <end position="147"/>
    </location>
</feature>
<evidence type="ECO:0000313" key="5">
    <source>
        <dbReference type="Proteomes" id="UP000033101"/>
    </source>
</evidence>
<dbReference type="RefSeq" id="WP_158024166.1">
    <property type="nucleotide sequence ID" value="NZ_CP009516.1"/>
</dbReference>
<name>A0A0E3SDX5_9EURY</name>
<dbReference type="Gene3D" id="3.30.450.20">
    <property type="entry name" value="PAS domain"/>
    <property type="match status" value="1"/>
</dbReference>
<dbReference type="Pfam" id="PF08447">
    <property type="entry name" value="PAS_3"/>
    <property type="match status" value="1"/>
</dbReference>
<dbReference type="SUPFAM" id="SSF55874">
    <property type="entry name" value="ATPase domain of HSP90 chaperone/DNA topoisomerase II/histidine kinase"/>
    <property type="match status" value="1"/>
</dbReference>
<dbReference type="SMART" id="SM00387">
    <property type="entry name" value="HATPase_c"/>
    <property type="match status" value="1"/>
</dbReference>
<dbReference type="Gene3D" id="3.30.565.10">
    <property type="entry name" value="Histidine kinase-like ATPase, C-terminal domain"/>
    <property type="match status" value="1"/>
</dbReference>
<dbReference type="AlphaFoldDB" id="A0A0E3SDX5"/>
<dbReference type="KEGG" id="mhor:MSHOH_2603"/>
<evidence type="ECO:0000259" key="1">
    <source>
        <dbReference type="PROSITE" id="PS50109"/>
    </source>
</evidence>
<organism evidence="4 5">
    <name type="scientific">Methanosarcina horonobensis HB-1 = JCM 15518</name>
    <dbReference type="NCBI Taxonomy" id="1434110"/>
    <lineage>
        <taxon>Archaea</taxon>
        <taxon>Methanobacteriati</taxon>
        <taxon>Methanobacteriota</taxon>
        <taxon>Stenosarchaea group</taxon>
        <taxon>Methanomicrobia</taxon>
        <taxon>Methanosarcinales</taxon>
        <taxon>Methanosarcinaceae</taxon>
        <taxon>Methanosarcina</taxon>
    </lineage>
</organism>
<dbReference type="InterPro" id="IPR001610">
    <property type="entry name" value="PAC"/>
</dbReference>
<dbReference type="SUPFAM" id="SSF55785">
    <property type="entry name" value="PYP-like sensor domain (PAS domain)"/>
    <property type="match status" value="1"/>
</dbReference>
<dbReference type="InterPro" id="IPR005467">
    <property type="entry name" value="His_kinase_dom"/>
</dbReference>
<dbReference type="Pfam" id="PF07568">
    <property type="entry name" value="HisKA_2"/>
    <property type="match status" value="1"/>
</dbReference>
<feature type="domain" description="Histidine kinase" evidence="1">
    <location>
        <begin position="211"/>
        <end position="426"/>
    </location>
</feature>
<evidence type="ECO:0000313" key="4">
    <source>
        <dbReference type="EMBL" id="AKB79086.1"/>
    </source>
</evidence>
<dbReference type="InterPro" id="IPR036890">
    <property type="entry name" value="HATPase_C_sf"/>
</dbReference>
<dbReference type="PANTHER" id="PTHR43065">
    <property type="entry name" value="SENSOR HISTIDINE KINASE"/>
    <property type="match status" value="1"/>
</dbReference>
<dbReference type="InterPro" id="IPR000700">
    <property type="entry name" value="PAS-assoc_C"/>
</dbReference>
<gene>
    <name evidence="4" type="ORF">MSHOH_2603</name>
</gene>
<keyword evidence="4" id="KW-0418">Kinase</keyword>
<sequence>MLNKKRSTRAGLCDTIFRKSKQYMESVVLLLVPLFLTSQKIEKTEINAETWRRTVFLWRDETESTYSANNLRIEEDDYRLLVQNIEGFIGFRVDENFIPVFIDGAVNDITGYSIEDFLSRRIKWLGIVIAEDRALIFENIEKTLSNPTVSTEFEYRIRSRDGEIKWVRQVIQKIPAGYGKPGEIQGFVRDITRHKLAEISLEIIKDAHIKEINHRIKNNLQVISSLLSLEAEKFTDPEVLEAFRESQNRIASMSLIHQELYTEETDTIDFSDYLRKLTAGLFGSYRVGKDEISLKLDLEQVYIETNTAVALGIIVNELVSNALKYAFPAGKEGKICISLSRVKKYEKQYENSGNPRTVPDCLNENDLPFILTVEDDGQGIPEWVDFRNTDSLGLQLVNIFVEQIEGSIELIRDSGTKFNIHFSRLKNGKLG</sequence>
<dbReference type="InterPro" id="IPR000014">
    <property type="entry name" value="PAS"/>
</dbReference>
<dbReference type="InterPro" id="IPR035965">
    <property type="entry name" value="PAS-like_dom_sf"/>
</dbReference>
<dbReference type="InterPro" id="IPR003594">
    <property type="entry name" value="HATPase_dom"/>
</dbReference>
<dbReference type="InterPro" id="IPR011495">
    <property type="entry name" value="Sig_transdc_His_kin_sub2_dim/P"/>
</dbReference>
<dbReference type="SMART" id="SM00086">
    <property type="entry name" value="PAC"/>
    <property type="match status" value="1"/>
</dbReference>
<dbReference type="GeneID" id="24831898"/>
<protein>
    <submittedName>
        <fullName evidence="4">Sensory transduction histidine kinase</fullName>
    </submittedName>
</protein>
<dbReference type="HOGENOM" id="CLU_000445_114_57_2"/>